<proteinExistence type="predicted"/>
<sequence length="95" mass="9608">MSPHTESLTGKVAVIGDGARNLGGLVSRTFAGHGANVVVNYHSDGSRKDAEATVAAVGAAGFKGTVSSAGWSIRMGWRDLSSRIGPWVGQTAPAG</sequence>
<dbReference type="Gene3D" id="3.40.50.720">
    <property type="entry name" value="NAD(P)-binding Rossmann-like Domain"/>
    <property type="match status" value="1"/>
</dbReference>
<comment type="caution">
    <text evidence="1">The sequence shown here is derived from an EMBL/GenBank/DDBJ whole genome shotgun (WGS) entry which is preliminary data.</text>
</comment>
<name>A0A4Z1D9I5_STRGP</name>
<evidence type="ECO:0000313" key="2">
    <source>
        <dbReference type="Proteomes" id="UP000298513"/>
    </source>
</evidence>
<reference evidence="1 2" key="1">
    <citation type="submission" date="2019-04" db="EMBL/GenBank/DDBJ databases">
        <title>Streptomyces sp. nov. Bv016 isolated from bark of Buahinia variegata.</title>
        <authorList>
            <person name="Kanchanasin P."/>
            <person name="Tanasupawat S."/>
            <person name="Yuki M."/>
            <person name="Kudo T."/>
        </authorList>
    </citation>
    <scope>NUCLEOTIDE SEQUENCE [LARGE SCALE GENOMIC DNA]</scope>
    <source>
        <strain evidence="1 2">JCM 4765</strain>
    </source>
</reference>
<evidence type="ECO:0000313" key="1">
    <source>
        <dbReference type="EMBL" id="TGN78732.1"/>
    </source>
</evidence>
<protein>
    <recommendedName>
        <fullName evidence="3">SDR family NAD(P)-dependent oxidoreductase</fullName>
    </recommendedName>
</protein>
<organism evidence="1 2">
    <name type="scientific">Streptomyces griseoluteus</name>
    <dbReference type="NCBI Taxonomy" id="29306"/>
    <lineage>
        <taxon>Bacteria</taxon>
        <taxon>Bacillati</taxon>
        <taxon>Actinomycetota</taxon>
        <taxon>Actinomycetes</taxon>
        <taxon>Kitasatosporales</taxon>
        <taxon>Streptomycetaceae</taxon>
        <taxon>Streptomyces</taxon>
    </lineage>
</organism>
<dbReference type="AlphaFoldDB" id="A0A4Z1D9I5"/>
<keyword evidence="2" id="KW-1185">Reference proteome</keyword>
<dbReference type="SUPFAM" id="SSF51735">
    <property type="entry name" value="NAD(P)-binding Rossmann-fold domains"/>
    <property type="match status" value="1"/>
</dbReference>
<dbReference type="GeneID" id="91529877"/>
<evidence type="ECO:0008006" key="3">
    <source>
        <dbReference type="Google" id="ProtNLM"/>
    </source>
</evidence>
<dbReference type="RefSeq" id="WP_135793422.1">
    <property type="nucleotide sequence ID" value="NZ_BNBQ01000002.1"/>
</dbReference>
<dbReference type="Proteomes" id="UP000298513">
    <property type="component" value="Unassembled WGS sequence"/>
</dbReference>
<dbReference type="EMBL" id="SRRU01000009">
    <property type="protein sequence ID" value="TGN78732.1"/>
    <property type="molecule type" value="Genomic_DNA"/>
</dbReference>
<dbReference type="InterPro" id="IPR036291">
    <property type="entry name" value="NAD(P)-bd_dom_sf"/>
</dbReference>
<gene>
    <name evidence="1" type="ORF">E5082_24505</name>
</gene>
<accession>A0A4Z1D9I5</accession>